<name>A0ABN9VF51_9DINO</name>
<proteinExistence type="predicted"/>
<feature type="region of interest" description="Disordered" evidence="2">
    <location>
        <begin position="277"/>
        <end position="312"/>
    </location>
</feature>
<feature type="region of interest" description="Disordered" evidence="2">
    <location>
        <begin position="543"/>
        <end position="566"/>
    </location>
</feature>
<dbReference type="Proteomes" id="UP001189429">
    <property type="component" value="Unassembled WGS sequence"/>
</dbReference>
<feature type="compositionally biased region" description="Basic and acidic residues" evidence="2">
    <location>
        <begin position="192"/>
        <end position="208"/>
    </location>
</feature>
<evidence type="ECO:0000313" key="5">
    <source>
        <dbReference type="Proteomes" id="UP001189429"/>
    </source>
</evidence>
<feature type="compositionally biased region" description="Polar residues" evidence="2">
    <location>
        <begin position="613"/>
        <end position="629"/>
    </location>
</feature>
<organism evidence="4 5">
    <name type="scientific">Prorocentrum cordatum</name>
    <dbReference type="NCBI Taxonomy" id="2364126"/>
    <lineage>
        <taxon>Eukaryota</taxon>
        <taxon>Sar</taxon>
        <taxon>Alveolata</taxon>
        <taxon>Dinophyceae</taxon>
        <taxon>Prorocentrales</taxon>
        <taxon>Prorocentraceae</taxon>
        <taxon>Prorocentrum</taxon>
    </lineage>
</organism>
<dbReference type="InterPro" id="IPR001878">
    <property type="entry name" value="Znf_CCHC"/>
</dbReference>
<keyword evidence="1" id="KW-0862">Zinc</keyword>
<dbReference type="EMBL" id="CAUYUJ010016980">
    <property type="protein sequence ID" value="CAK0870614.1"/>
    <property type="molecule type" value="Genomic_DNA"/>
</dbReference>
<evidence type="ECO:0000259" key="3">
    <source>
        <dbReference type="PROSITE" id="PS50158"/>
    </source>
</evidence>
<dbReference type="SUPFAM" id="SSF57756">
    <property type="entry name" value="Retrovirus zinc finger-like domains"/>
    <property type="match status" value="1"/>
</dbReference>
<keyword evidence="5" id="KW-1185">Reference proteome</keyword>
<reference evidence="4" key="1">
    <citation type="submission" date="2023-10" db="EMBL/GenBank/DDBJ databases">
        <authorList>
            <person name="Chen Y."/>
            <person name="Shah S."/>
            <person name="Dougan E. K."/>
            <person name="Thang M."/>
            <person name="Chan C."/>
        </authorList>
    </citation>
    <scope>NUCLEOTIDE SEQUENCE [LARGE SCALE GENOMIC DNA]</scope>
</reference>
<accession>A0ABN9VF51</accession>
<protein>
    <recommendedName>
        <fullName evidence="3">CCHC-type domain-containing protein</fullName>
    </recommendedName>
</protein>
<dbReference type="PROSITE" id="PS50158">
    <property type="entry name" value="ZF_CCHC"/>
    <property type="match status" value="1"/>
</dbReference>
<evidence type="ECO:0000256" key="1">
    <source>
        <dbReference type="PROSITE-ProRule" id="PRU00047"/>
    </source>
</evidence>
<dbReference type="SMART" id="SM00343">
    <property type="entry name" value="ZnF_C2HC"/>
    <property type="match status" value="1"/>
</dbReference>
<feature type="domain" description="CCHC-type" evidence="3">
    <location>
        <begin position="317"/>
        <end position="333"/>
    </location>
</feature>
<sequence length="1001" mass="112102">MATSSTTQKVDVPICNGEADKLSSYRFEVSMLVKSFKTADLYVCGPQLACPKIDEIDTVDQDGKLTGWEAVFSFVLDKLDYTSLNDTGLLAEEFFLKLNRNVGETFQDWAARFEKKERELLTQLRAIDNDVEEVIAKPLRAWWFLRKSRLTPVLRGEVTATSGGDYNFAKTYKTLLTRFPAEALAELDGRKKEGALFEDEPGHDRGEAGDEEDDIYDVLEQLINLADEEDDTEEEVADHEADNEVFAQFRQAGRSFKDARDLMRRLRVSRDYCPVVATREGGDRRPPPPRPHSEGRPKGGGKGRGRSDRDRDMSKMKCINCKQFGHRARDCPERRHDGGHPKNPSTHNGFFLSALDEYVYLLERDGIWAILDIGATRSLGGVESIENLMYEMLDQHDAEFEAHDDTCSFTFGDGLQKSSMGAVSGKVFLGPELRDIRLSAMPNRVPALIGMDILTDDLKVVVDCGRNWLGLPTLGNRTFYCERLSSKHLAINLSSPQWWKEVPLSLSLGPDVVVNMAKSEPEVLEKHLEPDINLSQDFEYHETNDVEQSQDCENHETNDVEQSVQADSAPVDAMQWRFLWTFFGAATTAAVAAGVGKAADEGQYAHVAAGRSPSDSNNSAAAGRTSSDSGLGAVHSKFGVSDDLAGNTSVELQPSREVCPKHAGLPHPSDPGFRGAGRSEPSGRADPSDAPSGAPSVEVWGCSCKGGKSHHCLREQLEQPDQDIRGMAVALRWRRVASKLANKDPEDWDYLSLPSKTDTMLDDSELPDLVAFQQAHDKMNKDIYLAAAEDVLVLTRPWELQYRPKVVEKTAFYPPAMCRTWAKHILQKSGSVRYGMEIFAALDQATKDDAEMEDISDEEFPEGDDTEEAEETTFKGLGLETDLTKKVEVEIEQRLARLHRNLGHSSNKTLYKILKVINTWESWNSHYRRPALLRLDPQGCHWSQAVAKWTSDRGIELWIAPGEAHWLMGKVERRMQLFRRLMTKLATLDPECPVKELISWP</sequence>
<feature type="region of interest" description="Disordered" evidence="2">
    <location>
        <begin position="608"/>
        <end position="634"/>
    </location>
</feature>
<feature type="region of interest" description="Disordered" evidence="2">
    <location>
        <begin position="192"/>
        <end position="212"/>
    </location>
</feature>
<comment type="caution">
    <text evidence="4">The sequence shown here is derived from an EMBL/GenBank/DDBJ whole genome shotgun (WGS) entry which is preliminary data.</text>
</comment>
<evidence type="ECO:0000256" key="2">
    <source>
        <dbReference type="SAM" id="MobiDB-lite"/>
    </source>
</evidence>
<keyword evidence="1" id="KW-0863">Zinc-finger</keyword>
<feature type="compositionally biased region" description="Basic and acidic residues" evidence="2">
    <location>
        <begin position="280"/>
        <end position="297"/>
    </location>
</feature>
<evidence type="ECO:0000313" key="4">
    <source>
        <dbReference type="EMBL" id="CAK0870614.1"/>
    </source>
</evidence>
<keyword evidence="1" id="KW-0479">Metal-binding</keyword>
<dbReference type="InterPro" id="IPR036875">
    <property type="entry name" value="Znf_CCHC_sf"/>
</dbReference>
<dbReference type="Gene3D" id="4.10.60.10">
    <property type="entry name" value="Zinc finger, CCHC-type"/>
    <property type="match status" value="1"/>
</dbReference>
<gene>
    <name evidence="4" type="ORF">PCOR1329_LOCUS56670</name>
</gene>
<dbReference type="Pfam" id="PF00098">
    <property type="entry name" value="zf-CCHC"/>
    <property type="match status" value="1"/>
</dbReference>
<feature type="region of interest" description="Disordered" evidence="2">
    <location>
        <begin position="656"/>
        <end position="696"/>
    </location>
</feature>